<dbReference type="InterPro" id="IPR024145">
    <property type="entry name" value="His_deAcase_SAP30/SAP30L"/>
</dbReference>
<dbReference type="Pfam" id="PF13867">
    <property type="entry name" value="SAP30_Sin3_bdg"/>
    <property type="match status" value="1"/>
</dbReference>
<dbReference type="InterPro" id="IPR038291">
    <property type="entry name" value="SAP30_C_sf"/>
</dbReference>
<evidence type="ECO:0000256" key="1">
    <source>
        <dbReference type="ARBA" id="ARBA00004123"/>
    </source>
</evidence>
<organism evidence="13 14">
    <name type="scientific">Acanthosepion pharaonis</name>
    <name type="common">Pharaoh cuttlefish</name>
    <name type="synonym">Sepia pharaonis</name>
    <dbReference type="NCBI Taxonomy" id="158019"/>
    <lineage>
        <taxon>Eukaryota</taxon>
        <taxon>Metazoa</taxon>
        <taxon>Spiralia</taxon>
        <taxon>Lophotrochozoa</taxon>
        <taxon>Mollusca</taxon>
        <taxon>Cephalopoda</taxon>
        <taxon>Coleoidea</taxon>
        <taxon>Decapodiformes</taxon>
        <taxon>Sepiida</taxon>
        <taxon>Sepiina</taxon>
        <taxon>Sepiidae</taxon>
        <taxon>Acanthosepion</taxon>
    </lineage>
</organism>
<dbReference type="InterPro" id="IPR025718">
    <property type="entry name" value="SAP30_Sin3-bd"/>
</dbReference>
<evidence type="ECO:0000256" key="7">
    <source>
        <dbReference type="ARBA" id="ARBA00023015"/>
    </source>
</evidence>
<dbReference type="Gene3D" id="6.10.160.20">
    <property type="match status" value="1"/>
</dbReference>
<dbReference type="GO" id="GO:0003677">
    <property type="term" value="F:DNA binding"/>
    <property type="evidence" value="ECO:0007669"/>
    <property type="project" value="UniProtKB-KW"/>
</dbReference>
<keyword evidence="3" id="KW-0678">Repressor</keyword>
<accession>A0A812C649</accession>
<evidence type="ECO:0000256" key="5">
    <source>
        <dbReference type="ARBA" id="ARBA00022771"/>
    </source>
</evidence>
<evidence type="ECO:0000256" key="4">
    <source>
        <dbReference type="ARBA" id="ARBA00022723"/>
    </source>
</evidence>
<name>A0A812C649_ACAPH</name>
<dbReference type="GO" id="GO:0006355">
    <property type="term" value="P:regulation of DNA-templated transcription"/>
    <property type="evidence" value="ECO:0007669"/>
    <property type="project" value="TreeGrafter"/>
</dbReference>
<keyword evidence="6" id="KW-0862">Zinc</keyword>
<feature type="domain" description="Histone deacetylase complex subunit SAP30 Sin3 binding" evidence="12">
    <location>
        <begin position="109"/>
        <end position="160"/>
    </location>
</feature>
<dbReference type="Proteomes" id="UP000597762">
    <property type="component" value="Unassembled WGS sequence"/>
</dbReference>
<comment type="similarity">
    <text evidence="2">Belongs to the SAP30 family.</text>
</comment>
<sequence length="245" mass="28612">MNSSVNGFSTEDDSRSGHDQICSLIDDGERCTRQAGNASYSKRIQKTVQQKKLKLTRDDCVSHIYICDHHKSVIHSVRSKRKRKDSEDDRGSVEGDDEVVPEIDFFQMPVNTLRRYRRHFKLPTRPGTNKAQLAESVGRHFKTIPVVEKEALTYFIYMAKNFKSRFSSFYMKKTWKCESKFSPPPRKEKNNYRLKPFILCLCLDKAEVGCQTCLLWLIQLILLFRADRTRNHDIFLSLSVYLFPS</sequence>
<dbReference type="GO" id="GO:0003712">
    <property type="term" value="F:transcription coregulator activity"/>
    <property type="evidence" value="ECO:0007669"/>
    <property type="project" value="TreeGrafter"/>
</dbReference>
<dbReference type="EMBL" id="CAHIKZ030001084">
    <property type="protein sequence ID" value="CAE1251867.1"/>
    <property type="molecule type" value="Genomic_DNA"/>
</dbReference>
<evidence type="ECO:0000313" key="14">
    <source>
        <dbReference type="Proteomes" id="UP000597762"/>
    </source>
</evidence>
<keyword evidence="14" id="KW-1185">Reference proteome</keyword>
<protein>
    <submittedName>
        <fullName evidence="13">SAP30</fullName>
    </submittedName>
</protein>
<evidence type="ECO:0000256" key="2">
    <source>
        <dbReference type="ARBA" id="ARBA00006283"/>
    </source>
</evidence>
<evidence type="ECO:0000259" key="12">
    <source>
        <dbReference type="Pfam" id="PF13867"/>
    </source>
</evidence>
<keyword evidence="9" id="KW-0804">Transcription</keyword>
<dbReference type="GO" id="GO:0000118">
    <property type="term" value="C:histone deacetylase complex"/>
    <property type="evidence" value="ECO:0007669"/>
    <property type="project" value="TreeGrafter"/>
</dbReference>
<evidence type="ECO:0000256" key="3">
    <source>
        <dbReference type="ARBA" id="ARBA00022491"/>
    </source>
</evidence>
<dbReference type="InterPro" id="IPR025717">
    <property type="entry name" value="SAP30_zn-finger"/>
</dbReference>
<comment type="subcellular location">
    <subcellularLocation>
        <location evidence="1">Nucleus</location>
    </subcellularLocation>
</comment>
<evidence type="ECO:0000256" key="9">
    <source>
        <dbReference type="ARBA" id="ARBA00023163"/>
    </source>
</evidence>
<dbReference type="AlphaFoldDB" id="A0A812C649"/>
<dbReference type="Gene3D" id="3.40.1800.30">
    <property type="match status" value="1"/>
</dbReference>
<dbReference type="PANTHER" id="PTHR13286">
    <property type="entry name" value="SAP30"/>
    <property type="match status" value="1"/>
</dbReference>
<keyword evidence="7" id="KW-0805">Transcription regulation</keyword>
<evidence type="ECO:0000256" key="8">
    <source>
        <dbReference type="ARBA" id="ARBA00023125"/>
    </source>
</evidence>
<evidence type="ECO:0000256" key="6">
    <source>
        <dbReference type="ARBA" id="ARBA00022833"/>
    </source>
</evidence>
<feature type="domain" description="Histone deacetylase complex subunit SAP30 zinc-finger" evidence="11">
    <location>
        <begin position="18"/>
        <end position="88"/>
    </location>
</feature>
<reference evidence="13" key="1">
    <citation type="submission" date="2021-01" db="EMBL/GenBank/DDBJ databases">
        <authorList>
            <person name="Li R."/>
            <person name="Bekaert M."/>
        </authorList>
    </citation>
    <scope>NUCLEOTIDE SEQUENCE</scope>
    <source>
        <strain evidence="13">Farmed</strain>
    </source>
</reference>
<evidence type="ECO:0000259" key="11">
    <source>
        <dbReference type="Pfam" id="PF13866"/>
    </source>
</evidence>
<keyword evidence="4" id="KW-0479">Metal-binding</keyword>
<keyword evidence="8" id="KW-0238">DNA-binding</keyword>
<evidence type="ECO:0000256" key="10">
    <source>
        <dbReference type="ARBA" id="ARBA00023242"/>
    </source>
</evidence>
<dbReference type="GO" id="GO:0008270">
    <property type="term" value="F:zinc ion binding"/>
    <property type="evidence" value="ECO:0007669"/>
    <property type="project" value="UniProtKB-KW"/>
</dbReference>
<proteinExistence type="inferred from homology"/>
<dbReference type="PANTHER" id="PTHR13286:SF6">
    <property type="entry name" value="HISTONE DEACETYLASE COMPLEX SUBUNIT SAP30L-RELATED"/>
    <property type="match status" value="1"/>
</dbReference>
<dbReference type="OrthoDB" id="510958at2759"/>
<dbReference type="Pfam" id="PF13866">
    <property type="entry name" value="zf-SAP30"/>
    <property type="match status" value="1"/>
</dbReference>
<evidence type="ECO:0000313" key="13">
    <source>
        <dbReference type="EMBL" id="CAE1251867.1"/>
    </source>
</evidence>
<keyword evidence="10" id="KW-0539">Nucleus</keyword>
<gene>
    <name evidence="13" type="ORF">SPHA_27727</name>
</gene>
<comment type="caution">
    <text evidence="13">The sequence shown here is derived from an EMBL/GenBank/DDBJ whole genome shotgun (WGS) entry which is preliminary data.</text>
</comment>
<keyword evidence="5" id="KW-0863">Zinc-finger</keyword>